<dbReference type="AlphaFoldDB" id="A0A850PXK0"/>
<keyword evidence="3" id="KW-1185">Reference proteome</keyword>
<reference evidence="2 3" key="1">
    <citation type="submission" date="2020-05" db="EMBL/GenBank/DDBJ databases">
        <title>Draft genome sequence of Mycobacterium hippocampi DL, isolated from European seabass, Dicentrarchus labrax, reared in fish farms.</title>
        <authorList>
            <person name="Stathopoulou P."/>
            <person name="Asimakis E."/>
            <person name="Tzokas K."/>
            <person name="Batargias C."/>
            <person name="Tsiamis G."/>
        </authorList>
    </citation>
    <scope>NUCLEOTIDE SEQUENCE [LARGE SCALE GENOMIC DNA]</scope>
    <source>
        <strain evidence="2 3">DL</strain>
    </source>
</reference>
<evidence type="ECO:0000259" key="1">
    <source>
        <dbReference type="Pfam" id="PF13480"/>
    </source>
</evidence>
<dbReference type="EMBL" id="JABFYL010000049">
    <property type="protein sequence ID" value="NVN53737.1"/>
    <property type="molecule type" value="Genomic_DNA"/>
</dbReference>
<dbReference type="Pfam" id="PF13480">
    <property type="entry name" value="Acetyltransf_6"/>
    <property type="match status" value="1"/>
</dbReference>
<sequence length="376" mass="42109">MKIDVVHPGELGRSEMIKWRSIQKGTPSLASPFLSPEFTVAVGRLRSKARVAVLSDGAEIVGFFPFERRGLGHGVPICSGHNDCQGLVSLPGLEWDPQELLRACGLAVWEFDHLVDGQIPLAKYHKVRLPSPIMDLSAGFDPFVSQLRRRKSKFKELTRTRRKLEREVGELRFVFDTHDAGALRVVMAWKSAQYLRSGWADRFASPFMVGLLELLLETRSESFSGVMSMLYAGDEPVAGHFGLRSDRVLALWFPSYDTRFRIYGPGLIMNLDLAQGAWAAGMQDVDMGPGDEPYKQWFRSRDGVVARGRVVRRSAGGGLHWVRQESAERVHHAILQSPSLHRVAQRARVAYARADSALRRRAATEIVGDEIVRHAN</sequence>
<dbReference type="RefSeq" id="WP_178361920.1">
    <property type="nucleotide sequence ID" value="NZ_JABFYL010000049.1"/>
</dbReference>
<organism evidence="2 3">
    <name type="scientific">Mycolicibacterium hippocampi</name>
    <dbReference type="NCBI Taxonomy" id="659824"/>
    <lineage>
        <taxon>Bacteria</taxon>
        <taxon>Bacillati</taxon>
        <taxon>Actinomycetota</taxon>
        <taxon>Actinomycetes</taxon>
        <taxon>Mycobacteriales</taxon>
        <taxon>Mycobacteriaceae</taxon>
        <taxon>Mycolicibacterium</taxon>
    </lineage>
</organism>
<evidence type="ECO:0000313" key="2">
    <source>
        <dbReference type="EMBL" id="NVN53737.1"/>
    </source>
</evidence>
<name>A0A850PXK0_9MYCO</name>
<proteinExistence type="predicted"/>
<dbReference type="SUPFAM" id="SSF55729">
    <property type="entry name" value="Acyl-CoA N-acyltransferases (Nat)"/>
    <property type="match status" value="1"/>
</dbReference>
<accession>A0A850PXK0</accession>
<gene>
    <name evidence="2" type="ORF">HLY00_4088</name>
</gene>
<evidence type="ECO:0000313" key="3">
    <source>
        <dbReference type="Proteomes" id="UP000570517"/>
    </source>
</evidence>
<dbReference type="InterPro" id="IPR038740">
    <property type="entry name" value="BioF2-like_GNAT_dom"/>
</dbReference>
<dbReference type="InterPro" id="IPR016181">
    <property type="entry name" value="Acyl_CoA_acyltransferase"/>
</dbReference>
<protein>
    <recommendedName>
        <fullName evidence="1">BioF2-like acetyltransferase domain-containing protein</fullName>
    </recommendedName>
</protein>
<feature type="domain" description="BioF2-like acetyltransferase" evidence="1">
    <location>
        <begin position="152"/>
        <end position="296"/>
    </location>
</feature>
<dbReference type="Proteomes" id="UP000570517">
    <property type="component" value="Unassembled WGS sequence"/>
</dbReference>
<comment type="caution">
    <text evidence="2">The sequence shown here is derived from an EMBL/GenBank/DDBJ whole genome shotgun (WGS) entry which is preliminary data.</text>
</comment>